<evidence type="ECO:0000256" key="5">
    <source>
        <dbReference type="ARBA" id="ARBA00023136"/>
    </source>
</evidence>
<feature type="transmembrane region" description="Helical" evidence="7">
    <location>
        <begin position="511"/>
        <end position="531"/>
    </location>
</feature>
<reference evidence="8" key="2">
    <citation type="submission" date="2023-06" db="EMBL/GenBank/DDBJ databases">
        <authorList>
            <consortium name="Lawrence Berkeley National Laboratory"/>
            <person name="Mondo S.J."/>
            <person name="Hensen N."/>
            <person name="Bonometti L."/>
            <person name="Westerberg I."/>
            <person name="Brannstrom I.O."/>
            <person name="Guillou S."/>
            <person name="Cros-Aarteil S."/>
            <person name="Calhoun S."/>
            <person name="Haridas S."/>
            <person name="Kuo A."/>
            <person name="Pangilinan J."/>
            <person name="Riley R."/>
            <person name="Labutti K."/>
            <person name="Andreopoulos B."/>
            <person name="Lipzen A."/>
            <person name="Chen C."/>
            <person name="Yanf M."/>
            <person name="Daum C."/>
            <person name="Ng V."/>
            <person name="Clum A."/>
            <person name="Steindorff A."/>
            <person name="Ohm R."/>
            <person name="Martin F."/>
            <person name="Silar P."/>
            <person name="Natvig D."/>
            <person name="Lalanne C."/>
            <person name="Gautier V."/>
            <person name="Ament-Velasquez S.L."/>
            <person name="Kruys A."/>
            <person name="Hutchinson M.I."/>
            <person name="Powell A.J."/>
            <person name="Barry K."/>
            <person name="Miller A.N."/>
            <person name="Grigoriev I.V."/>
            <person name="Debuchy R."/>
            <person name="Gladieux P."/>
            <person name="Thoren M.H."/>
            <person name="Johannesson H."/>
        </authorList>
    </citation>
    <scope>NUCLEOTIDE SEQUENCE</scope>
    <source>
        <strain evidence="8">PSN324</strain>
    </source>
</reference>
<evidence type="ECO:0000256" key="2">
    <source>
        <dbReference type="ARBA" id="ARBA00005982"/>
    </source>
</evidence>
<feature type="region of interest" description="Disordered" evidence="6">
    <location>
        <begin position="1"/>
        <end position="58"/>
    </location>
</feature>
<evidence type="ECO:0000313" key="9">
    <source>
        <dbReference type="Proteomes" id="UP001321749"/>
    </source>
</evidence>
<name>A0AAV9HQH9_9PEZI</name>
<feature type="transmembrane region" description="Helical" evidence="7">
    <location>
        <begin position="476"/>
        <end position="499"/>
    </location>
</feature>
<evidence type="ECO:0000256" key="3">
    <source>
        <dbReference type="ARBA" id="ARBA00022692"/>
    </source>
</evidence>
<feature type="transmembrane region" description="Helical" evidence="7">
    <location>
        <begin position="421"/>
        <end position="441"/>
    </location>
</feature>
<dbReference type="SUPFAM" id="SSF103473">
    <property type="entry name" value="MFS general substrate transporter"/>
    <property type="match status" value="1"/>
</dbReference>
<dbReference type="Gene3D" id="1.20.1250.20">
    <property type="entry name" value="MFS general substrate transporter like domains"/>
    <property type="match status" value="1"/>
</dbReference>
<feature type="transmembrane region" description="Helical" evidence="7">
    <location>
        <begin position="351"/>
        <end position="370"/>
    </location>
</feature>
<dbReference type="EMBL" id="MU864977">
    <property type="protein sequence ID" value="KAK4462114.1"/>
    <property type="molecule type" value="Genomic_DNA"/>
</dbReference>
<evidence type="ECO:0000256" key="1">
    <source>
        <dbReference type="ARBA" id="ARBA00004141"/>
    </source>
</evidence>
<gene>
    <name evidence="8" type="ORF">QBC42DRAFT_328091</name>
</gene>
<dbReference type="GO" id="GO:0016020">
    <property type="term" value="C:membrane"/>
    <property type="evidence" value="ECO:0007669"/>
    <property type="project" value="UniProtKB-SubCell"/>
</dbReference>
<evidence type="ECO:0000313" key="8">
    <source>
        <dbReference type="EMBL" id="KAK4462114.1"/>
    </source>
</evidence>
<keyword evidence="9" id="KW-1185">Reference proteome</keyword>
<comment type="similarity">
    <text evidence="2">Belongs to the major facilitator superfamily. Proton-dependent oligopeptide transporter (POT/PTR) (TC 2.A.17) family.</text>
</comment>
<dbReference type="GO" id="GO:0022857">
    <property type="term" value="F:transmembrane transporter activity"/>
    <property type="evidence" value="ECO:0007669"/>
    <property type="project" value="InterPro"/>
</dbReference>
<feature type="transmembrane region" description="Helical" evidence="7">
    <location>
        <begin position="187"/>
        <end position="210"/>
    </location>
</feature>
<feature type="transmembrane region" description="Helical" evidence="7">
    <location>
        <begin position="268"/>
        <end position="290"/>
    </location>
</feature>
<comment type="subcellular location">
    <subcellularLocation>
        <location evidence="1">Membrane</location>
        <topology evidence="1">Multi-pass membrane protein</topology>
    </subcellularLocation>
</comment>
<dbReference type="Pfam" id="PF00854">
    <property type="entry name" value="PTR2"/>
    <property type="match status" value="1"/>
</dbReference>
<sequence length="571" mass="62459">MESEKEKPTSVVQETRTLAASDVEKQQPSEEISENDSSISLNDTKKDADPAPDTSLPRDATEEEIASLPHVTDKIPFAAWAVIIAGAGERFTYFGLITPWQNYMQYPQGKTPVPGALGLGQATAVNIYNAFFLFSFITPMLFGLISDVWLGRYKTLMLGLSLYLAGCVILIATSTPTSLDNGAGVGGLAAALILTGLGAASVKATFVPFLGDQYLQTKPRLVRQAKGDLVIVDGPRTLQFMYNAYYWFTNVASMSSIPVTFLEWHHEFWSAYLLAASALAISIVLFVIWAPKLVKVTPQGNVLPKAVRTLVCAAKSGFKLDHAKQSYQRTHHNREVAWSDSFVEEMKKGLVACRVIFFLVIFYLCIAQMYNNLVAQAGHMQLGGVPNDMIQAFSGVACVIFGPIIQGFYEFLARRKIPFGPIARITTSFIFCGAAMAYAAGVQQLIYSSGPCYKHPFACPESQGTEPNDVSVWVQLPVYILLAIGEILGFVTAFEYAYSKAPKEMKTVVQALTQLTAGVASLLGMAISPASKDPNMVIIYASLAGGMGASAVVFLWRFRRYDKIDRHLNQF</sequence>
<keyword evidence="4 7" id="KW-1133">Transmembrane helix</keyword>
<dbReference type="InterPro" id="IPR036259">
    <property type="entry name" value="MFS_trans_sf"/>
</dbReference>
<keyword evidence="3 7" id="KW-0812">Transmembrane</keyword>
<dbReference type="Proteomes" id="UP001321749">
    <property type="component" value="Unassembled WGS sequence"/>
</dbReference>
<accession>A0AAV9HQH9</accession>
<feature type="transmembrane region" description="Helical" evidence="7">
    <location>
        <begin position="77"/>
        <end position="97"/>
    </location>
</feature>
<reference evidence="8" key="1">
    <citation type="journal article" date="2023" name="Mol. Phylogenet. Evol.">
        <title>Genome-scale phylogeny and comparative genomics of the fungal order Sordariales.</title>
        <authorList>
            <person name="Hensen N."/>
            <person name="Bonometti L."/>
            <person name="Westerberg I."/>
            <person name="Brannstrom I.O."/>
            <person name="Guillou S."/>
            <person name="Cros-Aarteil S."/>
            <person name="Calhoun S."/>
            <person name="Haridas S."/>
            <person name="Kuo A."/>
            <person name="Mondo S."/>
            <person name="Pangilinan J."/>
            <person name="Riley R."/>
            <person name="LaButti K."/>
            <person name="Andreopoulos B."/>
            <person name="Lipzen A."/>
            <person name="Chen C."/>
            <person name="Yan M."/>
            <person name="Daum C."/>
            <person name="Ng V."/>
            <person name="Clum A."/>
            <person name="Steindorff A."/>
            <person name="Ohm R.A."/>
            <person name="Martin F."/>
            <person name="Silar P."/>
            <person name="Natvig D.O."/>
            <person name="Lalanne C."/>
            <person name="Gautier V."/>
            <person name="Ament-Velasquez S.L."/>
            <person name="Kruys A."/>
            <person name="Hutchinson M.I."/>
            <person name="Powell A.J."/>
            <person name="Barry K."/>
            <person name="Miller A.N."/>
            <person name="Grigoriev I.V."/>
            <person name="Debuchy R."/>
            <person name="Gladieux P."/>
            <person name="Hiltunen Thoren M."/>
            <person name="Johannesson H."/>
        </authorList>
    </citation>
    <scope>NUCLEOTIDE SEQUENCE</scope>
    <source>
        <strain evidence="8">PSN324</strain>
    </source>
</reference>
<feature type="transmembrane region" description="Helical" evidence="7">
    <location>
        <begin position="390"/>
        <end position="409"/>
    </location>
</feature>
<evidence type="ECO:0000256" key="4">
    <source>
        <dbReference type="ARBA" id="ARBA00022989"/>
    </source>
</evidence>
<feature type="transmembrane region" description="Helical" evidence="7">
    <location>
        <begin position="156"/>
        <end position="175"/>
    </location>
</feature>
<organism evidence="8 9">
    <name type="scientific">Cladorrhinum samala</name>
    <dbReference type="NCBI Taxonomy" id="585594"/>
    <lineage>
        <taxon>Eukaryota</taxon>
        <taxon>Fungi</taxon>
        <taxon>Dikarya</taxon>
        <taxon>Ascomycota</taxon>
        <taxon>Pezizomycotina</taxon>
        <taxon>Sordariomycetes</taxon>
        <taxon>Sordariomycetidae</taxon>
        <taxon>Sordariales</taxon>
        <taxon>Podosporaceae</taxon>
        <taxon>Cladorrhinum</taxon>
    </lineage>
</organism>
<proteinExistence type="inferred from homology"/>
<dbReference type="InterPro" id="IPR000109">
    <property type="entry name" value="POT_fam"/>
</dbReference>
<dbReference type="AlphaFoldDB" id="A0AAV9HQH9"/>
<keyword evidence="5 7" id="KW-0472">Membrane</keyword>
<evidence type="ECO:0000256" key="7">
    <source>
        <dbReference type="SAM" id="Phobius"/>
    </source>
</evidence>
<protein>
    <submittedName>
        <fullName evidence="8">Peptide transporter</fullName>
    </submittedName>
</protein>
<feature type="transmembrane region" description="Helical" evidence="7">
    <location>
        <begin position="127"/>
        <end position="149"/>
    </location>
</feature>
<evidence type="ECO:0000256" key="6">
    <source>
        <dbReference type="SAM" id="MobiDB-lite"/>
    </source>
</evidence>
<feature type="transmembrane region" description="Helical" evidence="7">
    <location>
        <begin position="537"/>
        <end position="556"/>
    </location>
</feature>
<comment type="caution">
    <text evidence="8">The sequence shown here is derived from an EMBL/GenBank/DDBJ whole genome shotgun (WGS) entry which is preliminary data.</text>
</comment>
<feature type="transmembrane region" description="Helical" evidence="7">
    <location>
        <begin position="244"/>
        <end position="262"/>
    </location>
</feature>
<dbReference type="PANTHER" id="PTHR11654">
    <property type="entry name" value="OLIGOPEPTIDE TRANSPORTER-RELATED"/>
    <property type="match status" value="1"/>
</dbReference>